<evidence type="ECO:0008006" key="3">
    <source>
        <dbReference type="Google" id="ProtNLM"/>
    </source>
</evidence>
<gene>
    <name evidence="1" type="ORF">H8K33_19285</name>
</gene>
<dbReference type="Proteomes" id="UP000643610">
    <property type="component" value="Unassembled WGS sequence"/>
</dbReference>
<dbReference type="Gene3D" id="3.90.1590.10">
    <property type="entry name" value="glutathione-dependent formaldehyde- activating enzyme (gfa)"/>
    <property type="match status" value="1"/>
</dbReference>
<dbReference type="RefSeq" id="WP_186892699.1">
    <property type="nucleotide sequence ID" value="NZ_JACOFU010000012.1"/>
</dbReference>
<accession>A0ABR6XVZ8</accession>
<dbReference type="InterPro" id="IPR046149">
    <property type="entry name" value="DUF6151"/>
</dbReference>
<organism evidence="1 2">
    <name type="scientific">Undibacterium amnicola</name>
    <dbReference type="NCBI Taxonomy" id="1834038"/>
    <lineage>
        <taxon>Bacteria</taxon>
        <taxon>Pseudomonadati</taxon>
        <taxon>Pseudomonadota</taxon>
        <taxon>Betaproteobacteria</taxon>
        <taxon>Burkholderiales</taxon>
        <taxon>Oxalobacteraceae</taxon>
        <taxon>Undibacterium</taxon>
    </lineage>
</organism>
<comment type="caution">
    <text evidence="1">The sequence shown here is derived from an EMBL/GenBank/DDBJ whole genome shotgun (WGS) entry which is preliminary data.</text>
</comment>
<protein>
    <recommendedName>
        <fullName evidence="3">CENP-V/GFA domain-containing protein</fullName>
    </recommendedName>
</protein>
<dbReference type="InterPro" id="IPR011057">
    <property type="entry name" value="Mss4-like_sf"/>
</dbReference>
<dbReference type="SUPFAM" id="SSF51316">
    <property type="entry name" value="Mss4-like"/>
    <property type="match status" value="1"/>
</dbReference>
<keyword evidence="2" id="KW-1185">Reference proteome</keyword>
<sequence length="193" mass="21384">MHAIQCQCGQLRAHVEGEGVHNHIVCYCSDCRAFAHFLGRAEQVLDAQGGTEIVQISQARLRFVQGQEHLATVRLSDKGMVRWYAACCKTPLGNIMPDPKMAFIGLIHSALDRKNIEKDFGPVTAWMETQAAIGEPKPVQKGVLPVVLRFIRMSLGARLSGSYKQSPLFNAEGQTIVQAEIMTPTQLNDLKKR</sequence>
<evidence type="ECO:0000313" key="2">
    <source>
        <dbReference type="Proteomes" id="UP000643610"/>
    </source>
</evidence>
<name>A0ABR6XVZ8_9BURK</name>
<proteinExistence type="predicted"/>
<dbReference type="Pfam" id="PF19648">
    <property type="entry name" value="DUF6151"/>
    <property type="match status" value="1"/>
</dbReference>
<evidence type="ECO:0000313" key="1">
    <source>
        <dbReference type="EMBL" id="MBC3833657.1"/>
    </source>
</evidence>
<dbReference type="EMBL" id="JACOFU010000012">
    <property type="protein sequence ID" value="MBC3833657.1"/>
    <property type="molecule type" value="Genomic_DNA"/>
</dbReference>
<reference evidence="1 2" key="1">
    <citation type="submission" date="2020-08" db="EMBL/GenBank/DDBJ databases">
        <title>Novel species isolated from subtropical streams in China.</title>
        <authorList>
            <person name="Lu H."/>
        </authorList>
    </citation>
    <scope>NUCLEOTIDE SEQUENCE [LARGE SCALE GENOMIC DNA]</scope>
    <source>
        <strain evidence="1 2">KCTC 52442</strain>
    </source>
</reference>